<dbReference type="SUPFAM" id="SSF81324">
    <property type="entry name" value="Voltage-gated potassium channels"/>
    <property type="match status" value="1"/>
</dbReference>
<dbReference type="PROSITE" id="PS50042">
    <property type="entry name" value="CNMP_BINDING_3"/>
    <property type="match status" value="1"/>
</dbReference>
<name>A0A2Z7BEP9_9LAMI</name>
<dbReference type="FunFam" id="2.60.120.10:FF:000024">
    <property type="entry name" value="Cyclic nucleotide-gated ion channel 1"/>
    <property type="match status" value="1"/>
</dbReference>
<keyword evidence="6" id="KW-0406">Ion transport</keyword>
<evidence type="ECO:0000256" key="4">
    <source>
        <dbReference type="ARBA" id="ARBA00022692"/>
    </source>
</evidence>
<gene>
    <name evidence="13" type="ORF">F511_20933</name>
</gene>
<feature type="transmembrane region" description="Helical" evidence="11">
    <location>
        <begin position="359"/>
        <end position="381"/>
    </location>
</feature>
<accession>A0A2Z7BEP9</accession>
<keyword evidence="4 11" id="KW-0812">Transmembrane</keyword>
<dbReference type="SMART" id="SM00100">
    <property type="entry name" value="cNMP"/>
    <property type="match status" value="1"/>
</dbReference>
<feature type="transmembrane region" description="Helical" evidence="11">
    <location>
        <begin position="165"/>
        <end position="189"/>
    </location>
</feature>
<dbReference type="Pfam" id="PF00520">
    <property type="entry name" value="Ion_trans"/>
    <property type="match status" value="1"/>
</dbReference>
<dbReference type="InterPro" id="IPR018490">
    <property type="entry name" value="cNMP-bd_dom_sf"/>
</dbReference>
<evidence type="ECO:0000256" key="11">
    <source>
        <dbReference type="SAM" id="Phobius"/>
    </source>
</evidence>
<feature type="transmembrane region" description="Helical" evidence="11">
    <location>
        <begin position="120"/>
        <end position="144"/>
    </location>
</feature>
<evidence type="ECO:0000256" key="6">
    <source>
        <dbReference type="ARBA" id="ARBA00023065"/>
    </source>
</evidence>
<dbReference type="FunFam" id="1.10.287.630:FF:000003">
    <property type="entry name" value="Cyclic nucleotide-gated ion channel 1"/>
    <property type="match status" value="1"/>
</dbReference>
<dbReference type="Gene3D" id="1.10.287.630">
    <property type="entry name" value="Helix hairpin bin"/>
    <property type="match status" value="1"/>
</dbReference>
<dbReference type="PANTHER" id="PTHR45651">
    <property type="entry name" value="CYCLIC NUCLEOTIDE-GATED ION CHANNEL 15-RELATED-RELATED"/>
    <property type="match status" value="1"/>
</dbReference>
<dbReference type="GO" id="GO:0016020">
    <property type="term" value="C:membrane"/>
    <property type="evidence" value="ECO:0007669"/>
    <property type="project" value="InterPro"/>
</dbReference>
<evidence type="ECO:0000259" key="12">
    <source>
        <dbReference type="PROSITE" id="PS50042"/>
    </source>
</evidence>
<dbReference type="GO" id="GO:0005216">
    <property type="term" value="F:monoatomic ion channel activity"/>
    <property type="evidence" value="ECO:0007669"/>
    <property type="project" value="InterPro"/>
</dbReference>
<evidence type="ECO:0000256" key="1">
    <source>
        <dbReference type="ARBA" id="ARBA00004127"/>
    </source>
</evidence>
<proteinExistence type="inferred from homology"/>
<sequence length="696" mass="79992">MIFHGHSPSESGLPEGRHRVAGLSVSDKFQRSLESGSAKIKRFTGSIRSFSLRKFLADDEGYQKKVLDPQGSFLQKWNKIFVLSCVLAISLDPLFFYIPIVDDEKKCLDLDPKLELTASILRSFTDVFYLIHILFQFHTGFIAPSSRVFGRGVLVEDSWEIAKKYLSSYFIIDILAVLPLPQVVIWIVIPKLSGAKSFNTKTLLQYVVFLQYIPRILRVYPLYKEVTRTSGILTETAWAGAAFNLFLYMLASHVLGAFWYLFSIERETTCWRKACGDQTACRHAAFHCMADHTGFSTMLNKACPIQNANTTAFDFGIFLDALQSGVVESKDFPQKFFYCFWWGLQNLSSLGQNLKTSTFVWEICFAVLISISGLVLFSFLIGNMQTYLQSTTLRLEEMRVKRRDAEQWMSHRLLPDSLRERIRRYEQYRWQETRGVEEENLVHNLPKDLRRDIKRHLCLDLLKRVPMFEKMDDQLLDALCDRLKPVLYTEDSYIVREGDPVDEMLFIMRGKLLTVTTNGGRTGFFNSDFLKAGDFCGEELLTWALDPNSSANLPISTRTVQSLSEVEAFALKADDLKFVASQFRRLHSKQLRHTFRFYSQQWRTWAACFIQAAWRRYSRKKIEESLREEENRLQDALAKGAGSSPSLGATIYASRFAANVLRALRRNGTRKTSSAQRISPMLLQKPAEPDFTAEDN</sequence>
<dbReference type="CDD" id="cd00038">
    <property type="entry name" value="CAP_ED"/>
    <property type="match status" value="1"/>
</dbReference>
<dbReference type="InterPro" id="IPR000595">
    <property type="entry name" value="cNMP-bd_dom"/>
</dbReference>
<dbReference type="Gene3D" id="1.10.287.70">
    <property type="match status" value="1"/>
</dbReference>
<keyword evidence="5 11" id="KW-1133">Transmembrane helix</keyword>
<dbReference type="Proteomes" id="UP000250235">
    <property type="component" value="Unassembled WGS sequence"/>
</dbReference>
<feature type="transmembrane region" description="Helical" evidence="11">
    <location>
        <begin position="237"/>
        <end position="262"/>
    </location>
</feature>
<evidence type="ECO:0000256" key="5">
    <source>
        <dbReference type="ARBA" id="ARBA00022989"/>
    </source>
</evidence>
<reference evidence="13 14" key="1">
    <citation type="journal article" date="2015" name="Proc. Natl. Acad. Sci. U.S.A.">
        <title>The resurrection genome of Boea hygrometrica: A blueprint for survival of dehydration.</title>
        <authorList>
            <person name="Xiao L."/>
            <person name="Yang G."/>
            <person name="Zhang L."/>
            <person name="Yang X."/>
            <person name="Zhao S."/>
            <person name="Ji Z."/>
            <person name="Zhou Q."/>
            <person name="Hu M."/>
            <person name="Wang Y."/>
            <person name="Chen M."/>
            <person name="Xu Y."/>
            <person name="Jin H."/>
            <person name="Xiao X."/>
            <person name="Hu G."/>
            <person name="Bao F."/>
            <person name="Hu Y."/>
            <person name="Wan P."/>
            <person name="Li L."/>
            <person name="Deng X."/>
            <person name="Kuang T."/>
            <person name="Xiang C."/>
            <person name="Zhu J.K."/>
            <person name="Oliver M.J."/>
            <person name="He Y."/>
        </authorList>
    </citation>
    <scope>NUCLEOTIDE SEQUENCE [LARGE SCALE GENOMIC DNA]</scope>
    <source>
        <strain evidence="14">cv. XS01</strain>
    </source>
</reference>
<dbReference type="OrthoDB" id="421226at2759"/>
<organism evidence="13 14">
    <name type="scientific">Dorcoceras hygrometricum</name>
    <dbReference type="NCBI Taxonomy" id="472368"/>
    <lineage>
        <taxon>Eukaryota</taxon>
        <taxon>Viridiplantae</taxon>
        <taxon>Streptophyta</taxon>
        <taxon>Embryophyta</taxon>
        <taxon>Tracheophyta</taxon>
        <taxon>Spermatophyta</taxon>
        <taxon>Magnoliopsida</taxon>
        <taxon>eudicotyledons</taxon>
        <taxon>Gunneridae</taxon>
        <taxon>Pentapetalae</taxon>
        <taxon>asterids</taxon>
        <taxon>lamiids</taxon>
        <taxon>Lamiales</taxon>
        <taxon>Gesneriaceae</taxon>
        <taxon>Didymocarpoideae</taxon>
        <taxon>Trichosporeae</taxon>
        <taxon>Loxocarpinae</taxon>
        <taxon>Dorcoceras</taxon>
    </lineage>
</organism>
<evidence type="ECO:0000256" key="7">
    <source>
        <dbReference type="ARBA" id="ARBA00023136"/>
    </source>
</evidence>
<dbReference type="Pfam" id="PF00027">
    <property type="entry name" value="cNMP_binding"/>
    <property type="match status" value="1"/>
</dbReference>
<evidence type="ECO:0000256" key="2">
    <source>
        <dbReference type="ARBA" id="ARBA00010486"/>
    </source>
</evidence>
<evidence type="ECO:0000256" key="3">
    <source>
        <dbReference type="ARBA" id="ARBA00022448"/>
    </source>
</evidence>
<keyword evidence="9" id="KW-0407">Ion channel</keyword>
<dbReference type="AlphaFoldDB" id="A0A2Z7BEP9"/>
<keyword evidence="14" id="KW-1185">Reference proteome</keyword>
<evidence type="ECO:0000256" key="8">
    <source>
        <dbReference type="ARBA" id="ARBA00023286"/>
    </source>
</evidence>
<evidence type="ECO:0000256" key="10">
    <source>
        <dbReference type="SAM" id="MobiDB-lite"/>
    </source>
</evidence>
<evidence type="ECO:0000256" key="9">
    <source>
        <dbReference type="ARBA" id="ARBA00023303"/>
    </source>
</evidence>
<protein>
    <submittedName>
        <fullName evidence="13">Cyclic nucleotide-gated ion channel 1</fullName>
    </submittedName>
</protein>
<dbReference type="GO" id="GO:0012505">
    <property type="term" value="C:endomembrane system"/>
    <property type="evidence" value="ECO:0007669"/>
    <property type="project" value="UniProtKB-SubCell"/>
</dbReference>
<feature type="transmembrane region" description="Helical" evidence="11">
    <location>
        <begin position="80"/>
        <end position="100"/>
    </location>
</feature>
<dbReference type="Gene3D" id="2.60.120.10">
    <property type="entry name" value="Jelly Rolls"/>
    <property type="match status" value="1"/>
</dbReference>
<evidence type="ECO:0000313" key="14">
    <source>
        <dbReference type="Proteomes" id="UP000250235"/>
    </source>
</evidence>
<comment type="similarity">
    <text evidence="2">Belongs to the cyclic nucleotide-gated cation channel (TC 1.A.1.5) family.</text>
</comment>
<feature type="domain" description="Cyclic nucleotide-binding" evidence="12">
    <location>
        <begin position="467"/>
        <end position="550"/>
    </location>
</feature>
<dbReference type="EMBL" id="KV006345">
    <property type="protein sequence ID" value="KZV32832.1"/>
    <property type="molecule type" value="Genomic_DNA"/>
</dbReference>
<feature type="region of interest" description="Disordered" evidence="10">
    <location>
        <begin position="668"/>
        <end position="696"/>
    </location>
</feature>
<dbReference type="InterPro" id="IPR005821">
    <property type="entry name" value="Ion_trans_dom"/>
</dbReference>
<dbReference type="SUPFAM" id="SSF51206">
    <property type="entry name" value="cAMP-binding domain-like"/>
    <property type="match status" value="1"/>
</dbReference>
<keyword evidence="8" id="KW-1071">Ligand-gated ion channel</keyword>
<keyword evidence="3" id="KW-0813">Transport</keyword>
<comment type="subcellular location">
    <subcellularLocation>
        <location evidence="1">Endomembrane system</location>
        <topology evidence="1">Multi-pass membrane protein</topology>
    </subcellularLocation>
</comment>
<dbReference type="InterPro" id="IPR014710">
    <property type="entry name" value="RmlC-like_jellyroll"/>
</dbReference>
<evidence type="ECO:0000313" key="13">
    <source>
        <dbReference type="EMBL" id="KZV32832.1"/>
    </source>
</evidence>
<keyword evidence="7 11" id="KW-0472">Membrane</keyword>
<dbReference type="PANTHER" id="PTHR45651:SF5">
    <property type="entry name" value="CYCLIC NUCLEOTIDE-GATED ION CHANNEL 1"/>
    <property type="match status" value="1"/>
</dbReference>